<dbReference type="PANTHER" id="PTHR43544">
    <property type="entry name" value="SHORT-CHAIN DEHYDROGENASE/REDUCTASE"/>
    <property type="match status" value="1"/>
</dbReference>
<dbReference type="EnsemblMetazoa" id="CJA08735.1">
    <property type="protein sequence ID" value="CJA08735.1"/>
    <property type="gene ID" value="WBGene00127941"/>
</dbReference>
<protein>
    <recommendedName>
        <fullName evidence="4">C-factor</fullName>
    </recommendedName>
</protein>
<keyword evidence="3" id="KW-1185">Reference proteome</keyword>
<dbReference type="SUPFAM" id="SSF51735">
    <property type="entry name" value="NAD(P)-binding Rossmann-fold domains"/>
    <property type="match status" value="1"/>
</dbReference>
<dbReference type="Proteomes" id="UP000005237">
    <property type="component" value="Unassembled WGS sequence"/>
</dbReference>
<dbReference type="OMA" id="ECFEINT"/>
<comment type="similarity">
    <text evidence="1">Belongs to the short-chain dehydrogenases/reductases (SDR) family.</text>
</comment>
<dbReference type="InterPro" id="IPR002347">
    <property type="entry name" value="SDR_fam"/>
</dbReference>
<dbReference type="PANTHER" id="PTHR43544:SF35">
    <property type="entry name" value="C-FACTOR-RELATED"/>
    <property type="match status" value="1"/>
</dbReference>
<sequence>MPLNPQNVIVTGANRGIGFGLVQQLLKNKEIENVIATARDVDQAVELNAIQDARLHVLSLVVTCDDSIDNFVVKVGEIVGDSGVNLLVNNAGIAVKYDSRTQPNRALLTEQFDVNTISLVLLTQKLVPLLIKASSNPETLPLSAAVINISSGQGSIANNTTGSGSLQNMAYRMTKSAVNQFTKTFAIDMRDEHILAVNFAPGWVQTEMGGAKATFTVEESTSRMVESFYKLDWSHNGGFFDKDLEPIPF</sequence>
<dbReference type="PRINTS" id="PR00080">
    <property type="entry name" value="SDRFAMILY"/>
</dbReference>
<name>A0A8R1DQ21_CAEJA</name>
<dbReference type="InterPro" id="IPR036291">
    <property type="entry name" value="NAD(P)-bd_dom_sf"/>
</dbReference>
<evidence type="ECO:0000313" key="2">
    <source>
        <dbReference type="EnsemblMetazoa" id="CJA08735.1"/>
    </source>
</evidence>
<evidence type="ECO:0000313" key="3">
    <source>
        <dbReference type="Proteomes" id="UP000005237"/>
    </source>
</evidence>
<dbReference type="GO" id="GO:0005737">
    <property type="term" value="C:cytoplasm"/>
    <property type="evidence" value="ECO:0007669"/>
    <property type="project" value="TreeGrafter"/>
</dbReference>
<reference evidence="2" key="2">
    <citation type="submission" date="2022-06" db="UniProtKB">
        <authorList>
            <consortium name="EnsemblMetazoa"/>
        </authorList>
    </citation>
    <scope>IDENTIFICATION</scope>
    <source>
        <strain evidence="2">DF5081</strain>
    </source>
</reference>
<dbReference type="CDD" id="cd05325">
    <property type="entry name" value="carb_red_sniffer_like_SDR_c"/>
    <property type="match status" value="1"/>
</dbReference>
<dbReference type="Gene3D" id="3.40.50.720">
    <property type="entry name" value="NAD(P)-binding Rossmann-like Domain"/>
    <property type="match status" value="1"/>
</dbReference>
<accession>A0A8R1DQ21</accession>
<dbReference type="Pfam" id="PF00106">
    <property type="entry name" value="adh_short"/>
    <property type="match status" value="1"/>
</dbReference>
<proteinExistence type="inferred from homology"/>
<evidence type="ECO:0000256" key="1">
    <source>
        <dbReference type="RuleBase" id="RU000363"/>
    </source>
</evidence>
<dbReference type="AlphaFoldDB" id="A0A8R1DQ21"/>
<dbReference type="PRINTS" id="PR00081">
    <property type="entry name" value="GDHRDH"/>
</dbReference>
<organism evidence="2 3">
    <name type="scientific">Caenorhabditis japonica</name>
    <dbReference type="NCBI Taxonomy" id="281687"/>
    <lineage>
        <taxon>Eukaryota</taxon>
        <taxon>Metazoa</taxon>
        <taxon>Ecdysozoa</taxon>
        <taxon>Nematoda</taxon>
        <taxon>Chromadorea</taxon>
        <taxon>Rhabditida</taxon>
        <taxon>Rhabditina</taxon>
        <taxon>Rhabditomorpha</taxon>
        <taxon>Rhabditoidea</taxon>
        <taxon>Rhabditidae</taxon>
        <taxon>Peloderinae</taxon>
        <taxon>Caenorhabditis</taxon>
    </lineage>
</organism>
<dbReference type="GO" id="GO:0016491">
    <property type="term" value="F:oxidoreductase activity"/>
    <property type="evidence" value="ECO:0007669"/>
    <property type="project" value="TreeGrafter"/>
</dbReference>
<evidence type="ECO:0008006" key="4">
    <source>
        <dbReference type="Google" id="ProtNLM"/>
    </source>
</evidence>
<reference evidence="3" key="1">
    <citation type="submission" date="2010-08" db="EMBL/GenBank/DDBJ databases">
        <authorList>
            <consortium name="Caenorhabditis japonica Sequencing Consortium"/>
            <person name="Wilson R.K."/>
        </authorList>
    </citation>
    <scope>NUCLEOTIDE SEQUENCE [LARGE SCALE GENOMIC DNA]</scope>
    <source>
        <strain evidence="3">DF5081</strain>
    </source>
</reference>
<dbReference type="InterPro" id="IPR051468">
    <property type="entry name" value="Fungal_SecMetab_SDRs"/>
</dbReference>